<organism evidence="2">
    <name type="scientific">CRESS DNA virus</name>
    <dbReference type="NCBI Taxonomy" id="3138951"/>
    <lineage>
        <taxon>Viruses</taxon>
    </lineage>
</organism>
<sequence>MTPPPARRSRRYGRRRGTRTLSTRSIFSSRSARSQANQIYALRRRIARIGRQLRPDVKQSTIGPFSKTFTNNATANTWYSMWFGIIGSGTADNARVGDKVSLRSSTVYASFEYANNFTAEPVTVEAKGCTIRVIVLQAKTATGYGEDLTDPSAIVHGYTNTGAQYDLNTVSPLKEGITKTWAVLRDTRFRLSEDAPVKQLVLRLKPKWRTLRYETISPEGGGAPINHPNHGFFVFVCVSGLHWFSSVSEQVSMSIQSKYAWTDL</sequence>
<feature type="compositionally biased region" description="Basic residues" evidence="1">
    <location>
        <begin position="7"/>
        <end position="18"/>
    </location>
</feature>
<reference evidence="2" key="1">
    <citation type="submission" date="2024-04" db="EMBL/GenBank/DDBJ databases">
        <authorList>
            <person name="He B."/>
            <person name="Yi L."/>
            <person name="Yan G."/>
            <person name="Tu C."/>
        </authorList>
    </citation>
    <scope>NUCLEOTIDE SEQUENCE</scope>
    <source>
        <strain evidence="2">XJ7C/CHN/2016</strain>
    </source>
</reference>
<proteinExistence type="predicted"/>
<dbReference type="EMBL" id="PP728729">
    <property type="protein sequence ID" value="XCH56243.1"/>
    <property type="molecule type" value="Genomic_DNA"/>
</dbReference>
<name>A0AAU8H7N8_9VIRU</name>
<dbReference type="Gene3D" id="2.60.120.20">
    <property type="match status" value="1"/>
</dbReference>
<accession>A0AAU8H7N8</accession>
<evidence type="ECO:0000256" key="1">
    <source>
        <dbReference type="SAM" id="MobiDB-lite"/>
    </source>
</evidence>
<feature type="region of interest" description="Disordered" evidence="1">
    <location>
        <begin position="1"/>
        <end position="20"/>
    </location>
</feature>
<protein>
    <submittedName>
        <fullName evidence="2">Cap</fullName>
    </submittedName>
</protein>
<evidence type="ECO:0000313" key="2">
    <source>
        <dbReference type="EMBL" id="XCH56243.1"/>
    </source>
</evidence>
<dbReference type="InterPro" id="IPR029053">
    <property type="entry name" value="Viral_coat"/>
</dbReference>